<dbReference type="EMBL" id="JAHRIO010041064">
    <property type="protein sequence ID" value="MEQ2171866.1"/>
    <property type="molecule type" value="Genomic_DNA"/>
</dbReference>
<dbReference type="Proteomes" id="UP001476798">
    <property type="component" value="Unassembled WGS sequence"/>
</dbReference>
<name>A0ABV0NLF8_9TELE</name>
<reference evidence="1 2" key="1">
    <citation type="submission" date="2021-06" db="EMBL/GenBank/DDBJ databases">
        <authorList>
            <person name="Palmer J.M."/>
        </authorList>
    </citation>
    <scope>NUCLEOTIDE SEQUENCE [LARGE SCALE GENOMIC DNA]</scope>
    <source>
        <strain evidence="1 2">GA_2019</strain>
        <tissue evidence="1">Muscle</tissue>
    </source>
</reference>
<gene>
    <name evidence="1" type="ORF">GOODEAATRI_014986</name>
</gene>
<sequence>MLFTNRKCFRFPTKHLVNFRIAGIAESSCCGLFPTFLSVCSQGDRRLCQQELRYRRIASVFQIWIPPRPRSWSCSAVCELGVGSEECSVCIGKQGVALFGYGD</sequence>
<comment type="caution">
    <text evidence="1">The sequence shown here is derived from an EMBL/GenBank/DDBJ whole genome shotgun (WGS) entry which is preliminary data.</text>
</comment>
<accession>A0ABV0NLF8</accession>
<evidence type="ECO:0000313" key="2">
    <source>
        <dbReference type="Proteomes" id="UP001476798"/>
    </source>
</evidence>
<proteinExistence type="predicted"/>
<organism evidence="1 2">
    <name type="scientific">Goodea atripinnis</name>
    <dbReference type="NCBI Taxonomy" id="208336"/>
    <lineage>
        <taxon>Eukaryota</taxon>
        <taxon>Metazoa</taxon>
        <taxon>Chordata</taxon>
        <taxon>Craniata</taxon>
        <taxon>Vertebrata</taxon>
        <taxon>Euteleostomi</taxon>
        <taxon>Actinopterygii</taxon>
        <taxon>Neopterygii</taxon>
        <taxon>Teleostei</taxon>
        <taxon>Neoteleostei</taxon>
        <taxon>Acanthomorphata</taxon>
        <taxon>Ovalentaria</taxon>
        <taxon>Atherinomorphae</taxon>
        <taxon>Cyprinodontiformes</taxon>
        <taxon>Goodeidae</taxon>
        <taxon>Goodea</taxon>
    </lineage>
</organism>
<keyword evidence="2" id="KW-1185">Reference proteome</keyword>
<evidence type="ECO:0000313" key="1">
    <source>
        <dbReference type="EMBL" id="MEQ2171866.1"/>
    </source>
</evidence>
<protein>
    <submittedName>
        <fullName evidence="1">Uncharacterized protein</fullName>
    </submittedName>
</protein>